<organism evidence="2 3">
    <name type="scientific">Podospora bellae-mahoneyi</name>
    <dbReference type="NCBI Taxonomy" id="2093777"/>
    <lineage>
        <taxon>Eukaryota</taxon>
        <taxon>Fungi</taxon>
        <taxon>Dikarya</taxon>
        <taxon>Ascomycota</taxon>
        <taxon>Pezizomycotina</taxon>
        <taxon>Sordariomycetes</taxon>
        <taxon>Sordariomycetidae</taxon>
        <taxon>Sordariales</taxon>
        <taxon>Podosporaceae</taxon>
        <taxon>Podospora</taxon>
    </lineage>
</organism>
<dbReference type="PANTHER" id="PTHR28083:SF1">
    <property type="entry name" value="GOOD FOR FULL DBP5 ACTIVITY PROTEIN 2"/>
    <property type="match status" value="1"/>
</dbReference>
<evidence type="ECO:0000313" key="2">
    <source>
        <dbReference type="EMBL" id="KAK4639542.1"/>
    </source>
</evidence>
<dbReference type="RefSeq" id="XP_062728518.1">
    <property type="nucleotide sequence ID" value="XM_062882471.1"/>
</dbReference>
<dbReference type="InterPro" id="IPR040151">
    <property type="entry name" value="Gfd2/YDR514C-like"/>
</dbReference>
<name>A0ABR0F899_9PEZI</name>
<sequence>MMSTNNMFPAEEREADEAFIEQLVAATGEPDLFKGIDPSFWRSVDEETIEQMTYDYDQYDSDDSTGGMIFNIRNLEVKDSTSPHRLNLEIASQLIKKDKTSKARAILEDMPEFKLNPEKLEKEGLMWKETGLERGDLSPEGTEFVSWKMVRGYPEMFAKEMFTIEGLHKNRVWDIYYLHQPKTIHPKPGLFVPTYQFQHMLDTINARLEINLTIPPGKNEAKFRLVFGDGNTPRPRFLGRTHSADQFKDLCGLVPRPKPEDDIQQGTEEGQAKLISVLKMISNSHKKTEKAKKNAYKRFEAHLAWGHELKRTQCYLGLREHKTAEATAQPSAVRFVCIDVEAWEKNPNIITEVGVAILDTPNLKDMAPGENGQSWFEAIEARHFWVAEYTWAQNKKYVKGCPENFDFGETEVVQGKHVPETMETIIDNSPYPVVLVFHESGSDIKFLEAIKYNIYKAQNVLEIIDTKHMYQYAVRSNKQPSVSTVCEFLGIQTKNLHNAGNDAVYTLQAMIGLAAKQREESLRRARREGVQVPRIAQHHVPFAELVEKEGWTSGGEDSDGGRPVRPAQFEMNFSTYAPVQSGWVDDWQRGKETLHA</sequence>
<dbReference type="GeneID" id="87901953"/>
<dbReference type="PANTHER" id="PTHR28083">
    <property type="entry name" value="GOOD FOR FULL DBP5 ACTIVITY PROTEIN 2"/>
    <property type="match status" value="1"/>
</dbReference>
<gene>
    <name evidence="2" type="ORF">QC761_709210</name>
</gene>
<proteinExistence type="predicted"/>
<evidence type="ECO:0000259" key="1">
    <source>
        <dbReference type="Pfam" id="PF21762"/>
    </source>
</evidence>
<dbReference type="SUPFAM" id="SSF53098">
    <property type="entry name" value="Ribonuclease H-like"/>
    <property type="match status" value="1"/>
</dbReference>
<dbReference type="InterPro" id="IPR048519">
    <property type="entry name" value="Gfd2/YDR514C-like_C"/>
</dbReference>
<comment type="caution">
    <text evidence="2">The sequence shown here is derived from an EMBL/GenBank/DDBJ whole genome shotgun (WGS) entry which is preliminary data.</text>
</comment>
<dbReference type="Proteomes" id="UP001322138">
    <property type="component" value="Unassembled WGS sequence"/>
</dbReference>
<dbReference type="InterPro" id="IPR036397">
    <property type="entry name" value="RNaseH_sf"/>
</dbReference>
<feature type="domain" description="Gfd2/YDR514C-like C-terminal" evidence="1">
    <location>
        <begin position="335"/>
        <end position="512"/>
    </location>
</feature>
<reference evidence="2 3" key="1">
    <citation type="journal article" date="2023" name="bioRxiv">
        <title>High-quality genome assemblies of four members of thePodospora anserinaspecies complex.</title>
        <authorList>
            <person name="Ament-Velasquez S.L."/>
            <person name="Vogan A.A."/>
            <person name="Wallerman O."/>
            <person name="Hartmann F."/>
            <person name="Gautier V."/>
            <person name="Silar P."/>
            <person name="Giraud T."/>
            <person name="Johannesson H."/>
        </authorList>
    </citation>
    <scope>NUCLEOTIDE SEQUENCE [LARGE SCALE GENOMIC DNA]</scope>
    <source>
        <strain evidence="2 3">CBS 112042</strain>
    </source>
</reference>
<protein>
    <recommendedName>
        <fullName evidence="1">Gfd2/YDR514C-like C-terminal domain-containing protein</fullName>
    </recommendedName>
</protein>
<dbReference type="EMBL" id="JAFFGZ010000009">
    <property type="protein sequence ID" value="KAK4639542.1"/>
    <property type="molecule type" value="Genomic_DNA"/>
</dbReference>
<evidence type="ECO:0000313" key="3">
    <source>
        <dbReference type="Proteomes" id="UP001322138"/>
    </source>
</evidence>
<accession>A0ABR0F899</accession>
<dbReference type="InterPro" id="IPR012337">
    <property type="entry name" value="RNaseH-like_sf"/>
</dbReference>
<dbReference type="Pfam" id="PF21762">
    <property type="entry name" value="DEDDh_C"/>
    <property type="match status" value="1"/>
</dbReference>
<keyword evidence="3" id="KW-1185">Reference proteome</keyword>
<dbReference type="Gene3D" id="3.30.420.10">
    <property type="entry name" value="Ribonuclease H-like superfamily/Ribonuclease H"/>
    <property type="match status" value="1"/>
</dbReference>